<dbReference type="Proteomes" id="UP000559256">
    <property type="component" value="Unassembled WGS sequence"/>
</dbReference>
<dbReference type="EMBL" id="JAACJM010000343">
    <property type="protein sequence ID" value="KAF5329835.1"/>
    <property type="molecule type" value="Genomic_DNA"/>
</dbReference>
<comment type="caution">
    <text evidence="3">The sequence shown here is derived from an EMBL/GenBank/DDBJ whole genome shotgun (WGS) entry which is preliminary data.</text>
</comment>
<dbReference type="InterPro" id="IPR050645">
    <property type="entry name" value="Histidine_acid_phosphatase"/>
</dbReference>
<keyword evidence="4" id="KW-1185">Reference proteome</keyword>
<evidence type="ECO:0000313" key="4">
    <source>
        <dbReference type="Proteomes" id="UP000559256"/>
    </source>
</evidence>
<evidence type="ECO:0000256" key="2">
    <source>
        <dbReference type="ARBA" id="ARBA00022801"/>
    </source>
</evidence>
<dbReference type="AlphaFoldDB" id="A0A8H5BUV1"/>
<gene>
    <name evidence="3" type="ORF">D9758_018348</name>
</gene>
<dbReference type="SUPFAM" id="SSF53254">
    <property type="entry name" value="Phosphoglycerate mutase-like"/>
    <property type="match status" value="1"/>
</dbReference>
<organism evidence="3 4">
    <name type="scientific">Tetrapyrgos nigripes</name>
    <dbReference type="NCBI Taxonomy" id="182062"/>
    <lineage>
        <taxon>Eukaryota</taxon>
        <taxon>Fungi</taxon>
        <taxon>Dikarya</taxon>
        <taxon>Basidiomycota</taxon>
        <taxon>Agaricomycotina</taxon>
        <taxon>Agaricomycetes</taxon>
        <taxon>Agaricomycetidae</taxon>
        <taxon>Agaricales</taxon>
        <taxon>Marasmiineae</taxon>
        <taxon>Marasmiaceae</taxon>
        <taxon>Tetrapyrgos</taxon>
    </lineage>
</organism>
<comment type="similarity">
    <text evidence="1">Belongs to the histidine acid phosphatase family.</text>
</comment>
<dbReference type="InterPro" id="IPR000560">
    <property type="entry name" value="His_Pase_clade-2"/>
</dbReference>
<accession>A0A8H5BUV1</accession>
<keyword evidence="2" id="KW-0378">Hydrolase</keyword>
<dbReference type="OrthoDB" id="3032991at2759"/>
<sequence>MAQLPLEVESYYLLAPDNLQLQQVHIYVRHGEKTPVGIRLMGQPANLPQYWSFCKTAQRLQALVTGDEDGDDFMHARKVVEREDGHSVEDDCLLGELTDMGRTSTYNYGRSLRELYVDKLEFLPDYLQKSDEVYFRTTNIPRTTESLQQIIHGLYPTSKCHTEAVPPLFIRNTKDKNLSGNTSCKHLEILLIGFAQASTYNHTLEPLDKKLSKYIGGNPIRIDGNRERQIRAASTHGIKVPPEFEEKVVIDTLEKAIVTEWFAGSLLFVLFRPEPTYI</sequence>
<reference evidence="3 4" key="1">
    <citation type="journal article" date="2020" name="ISME J.">
        <title>Uncovering the hidden diversity of litter-decomposition mechanisms in mushroom-forming fungi.</title>
        <authorList>
            <person name="Floudas D."/>
            <person name="Bentzer J."/>
            <person name="Ahren D."/>
            <person name="Johansson T."/>
            <person name="Persson P."/>
            <person name="Tunlid A."/>
        </authorList>
    </citation>
    <scope>NUCLEOTIDE SEQUENCE [LARGE SCALE GENOMIC DNA]</scope>
    <source>
        <strain evidence="3 4">CBS 291.85</strain>
    </source>
</reference>
<dbReference type="GO" id="GO:0016791">
    <property type="term" value="F:phosphatase activity"/>
    <property type="evidence" value="ECO:0007669"/>
    <property type="project" value="TreeGrafter"/>
</dbReference>
<name>A0A8H5BUV1_9AGAR</name>
<evidence type="ECO:0000256" key="1">
    <source>
        <dbReference type="ARBA" id="ARBA00005375"/>
    </source>
</evidence>
<dbReference type="Gene3D" id="3.40.50.1240">
    <property type="entry name" value="Phosphoglycerate mutase-like"/>
    <property type="match status" value="1"/>
</dbReference>
<dbReference type="PANTHER" id="PTHR11567:SF110">
    <property type="entry name" value="2-PHOSPHOXYLOSE PHOSPHATASE 1"/>
    <property type="match status" value="1"/>
</dbReference>
<dbReference type="InterPro" id="IPR029033">
    <property type="entry name" value="His_PPase_superfam"/>
</dbReference>
<protein>
    <submittedName>
        <fullName evidence="3">Uncharacterized protein</fullName>
    </submittedName>
</protein>
<dbReference type="Pfam" id="PF00328">
    <property type="entry name" value="His_Phos_2"/>
    <property type="match status" value="1"/>
</dbReference>
<evidence type="ECO:0000313" key="3">
    <source>
        <dbReference type="EMBL" id="KAF5329835.1"/>
    </source>
</evidence>
<dbReference type="PANTHER" id="PTHR11567">
    <property type="entry name" value="ACID PHOSPHATASE-RELATED"/>
    <property type="match status" value="1"/>
</dbReference>
<proteinExistence type="inferred from homology"/>